<evidence type="ECO:0000313" key="1">
    <source>
        <dbReference type="EMBL" id="ARK07438.1"/>
    </source>
</evidence>
<organism evidence="1 2">
    <name type="scientific">Sphingobium phage Lacusarx</name>
    <dbReference type="NCBI Taxonomy" id="1980139"/>
    <lineage>
        <taxon>Viruses</taxon>
        <taxon>Duplodnaviria</taxon>
        <taxon>Heunggongvirae</taxon>
        <taxon>Uroviricota</taxon>
        <taxon>Caudoviricetes</taxon>
        <taxon>Lacusarxvirus</taxon>
        <taxon>Lacusarxvirus lacusarx</taxon>
    </lineage>
</organism>
<dbReference type="Proteomes" id="UP000223906">
    <property type="component" value="Segment"/>
</dbReference>
<sequence length="39" mass="4370">MTNTNSQTDFELCLGAVFFHIGDFFMAVAETITGRKLRS</sequence>
<proteinExistence type="predicted"/>
<keyword evidence="2" id="KW-1185">Reference proteome</keyword>
<protein>
    <submittedName>
        <fullName evidence="1">Uncharacterized protein</fullName>
    </submittedName>
</protein>
<evidence type="ECO:0000313" key="2">
    <source>
        <dbReference type="Proteomes" id="UP000223906"/>
    </source>
</evidence>
<name>A0A1W6DWZ7_9CAUD</name>
<dbReference type="EMBL" id="KY629563">
    <property type="protein sequence ID" value="ARK07438.1"/>
    <property type="molecule type" value="Genomic_DNA"/>
</dbReference>
<accession>A0A1W6DWZ7</accession>
<reference evidence="1 2" key="1">
    <citation type="submission" date="2017-02" db="EMBL/GenBank/DDBJ databases">
        <title>The first characterized phage against a member of the ecologically important #sphingomonads reveals high dissimilarity against all other known phages.</title>
        <authorList>
            <person name="Nielsen T.K."/>
            <person name="Carstens A.B."/>
            <person name="Kot W."/>
            <person name="Lametsch R."/>
            <person name="Neve H."/>
            <person name="Hansen L.H."/>
        </authorList>
    </citation>
    <scope>NUCLEOTIDE SEQUENCE [LARGE SCALE GENOMIC DNA]</scope>
</reference>
<gene>
    <name evidence="1" type="ORF">LAV_00038</name>
</gene>